<dbReference type="OMA" id="MHLKFND"/>
<dbReference type="eggNOG" id="ENOG502R3QS">
    <property type="taxonomic scope" value="Eukaryota"/>
</dbReference>
<dbReference type="Proteomes" id="UP000005666">
    <property type="component" value="Chromosome 2"/>
</dbReference>
<proteinExistence type="predicted"/>
<dbReference type="GO" id="GO:0000958">
    <property type="term" value="P:mitochondrial mRNA catabolic process"/>
    <property type="evidence" value="ECO:0007669"/>
    <property type="project" value="EnsemblFungi"/>
</dbReference>
<protein>
    <submittedName>
        <fullName evidence="1">Uncharacterized protein</fullName>
    </submittedName>
</protein>
<dbReference type="GO" id="GO:0003729">
    <property type="term" value="F:mRNA binding"/>
    <property type="evidence" value="ECO:0007669"/>
    <property type="project" value="EnsemblFungi"/>
</dbReference>
<dbReference type="HOGENOM" id="CLU_429070_0_0_1"/>
<evidence type="ECO:0000313" key="2">
    <source>
        <dbReference type="Proteomes" id="UP000005666"/>
    </source>
</evidence>
<accession>G8BQ00</accession>
<reference evidence="1 2" key="1">
    <citation type="journal article" date="2011" name="Proc. Natl. Acad. Sci. U.S.A.">
        <title>Evolutionary erosion of yeast sex chromosomes by mating-type switching accidents.</title>
        <authorList>
            <person name="Gordon J.L."/>
            <person name="Armisen D."/>
            <person name="Proux-Wera E."/>
            <person name="Oheigeartaigh S.S."/>
            <person name="Byrne K.P."/>
            <person name="Wolfe K.H."/>
        </authorList>
    </citation>
    <scope>NUCLEOTIDE SEQUENCE [LARGE SCALE GENOMIC DNA]</scope>
    <source>
        <strain evidence="2">ATCC 24235 / CBS 4417 / NBRC 1672 / NRRL Y-8282 / UCD 70-5</strain>
    </source>
</reference>
<dbReference type="GO" id="GO:0009060">
    <property type="term" value="P:aerobic respiration"/>
    <property type="evidence" value="ECO:0007669"/>
    <property type="project" value="EnsemblFungi"/>
</dbReference>
<dbReference type="EMBL" id="HE612857">
    <property type="protein sequence ID" value="CCE62081.1"/>
    <property type="molecule type" value="Genomic_DNA"/>
</dbReference>
<evidence type="ECO:0000313" key="1">
    <source>
        <dbReference type="EMBL" id="CCE62081.1"/>
    </source>
</evidence>
<dbReference type="GO" id="GO:0005739">
    <property type="term" value="C:mitochondrion"/>
    <property type="evidence" value="ECO:0007669"/>
    <property type="project" value="EnsemblFungi"/>
</dbReference>
<keyword evidence="2" id="KW-1185">Reference proteome</keyword>
<dbReference type="GeneID" id="11534721"/>
<dbReference type="OrthoDB" id="4064185at2759"/>
<gene>
    <name evidence="1" type="primary">TPHA0B04100</name>
    <name evidence="1" type="ordered locus">TPHA_0B04100</name>
</gene>
<dbReference type="KEGG" id="tpf:TPHA_0B04100"/>
<dbReference type="RefSeq" id="XP_003684515.1">
    <property type="nucleotide sequence ID" value="XM_003684467.1"/>
</dbReference>
<name>G8BQ00_TETPH</name>
<organism evidence="1 2">
    <name type="scientific">Tetrapisispora phaffii (strain ATCC 24235 / CBS 4417 / NBRC 1672 / NRRL Y-8282 / UCD 70-5)</name>
    <name type="common">Yeast</name>
    <name type="synonym">Fabospora phaffii</name>
    <dbReference type="NCBI Taxonomy" id="1071381"/>
    <lineage>
        <taxon>Eukaryota</taxon>
        <taxon>Fungi</taxon>
        <taxon>Dikarya</taxon>
        <taxon>Ascomycota</taxon>
        <taxon>Saccharomycotina</taxon>
        <taxon>Saccharomycetes</taxon>
        <taxon>Saccharomycetales</taxon>
        <taxon>Saccharomycetaceae</taxon>
        <taxon>Tetrapisispora</taxon>
    </lineage>
</organism>
<dbReference type="AlphaFoldDB" id="G8BQ00"/>
<sequence>MRQIATAMVNNRMLNSIVLNTRKKCNIIAVRSVHTNNIKEEHMHLLSNISTIFMNNNDLRSQEIKSAMQKYWNLRDNQSYKIKDFSILKSIGMTQYIQFIGTWFHSSSILRMVFYRELIYHSKDSIDVCNHIVRSWEQNIDKNQHAGNKIFKTQFDVFNYCIDSSLGRKDIVIAYDLYILYYKLFPNEPLDERIAKTLVTTITYLNPRFDDIYLMKFLQLLNLYEERKIALKLNRYQISSLSNKTLANKDMILVNKIILEKLMKIDIEDSPDQATTVNDRLTIACNLIKYDYSIKNGAGVYRTWEEIRGMKVNINHIDSRIIYRVLEIASRNKKYRSLGVDIIKNLSPSVYCNDQLILPSIINFATRTKNLKLIEQIMKKINQKLHPDNFTLVLQSKRCLSTLLRMHLVFNDSDGVDNVLKQIKEIFKEPDEEHYQAIITHLVKENSKMGFQKALNLVYSVPVSKSLNSSSTIIDHLLQTSLFKNTGTMNNHVLNIISKLISRAHEADIHHNHSFWETIASIYIKNILKAYSLNTKKLTTDLDNLNQIDMLGLAKLIYQNSSQMKKKNWDDISFNPFASLSPTDIKLKITKKNREVILKNISLVASRYERFDICHWCSSELYIHGMTQEDLKLELNLTINKKFREKNLITTKNTKRL</sequence>